<feature type="transmembrane region" description="Helical" evidence="3">
    <location>
        <begin position="549"/>
        <end position="575"/>
    </location>
</feature>
<dbReference type="PANTHER" id="PTHR14009">
    <property type="entry name" value="LEUCINE ZIPPER-EF-HAND CONTAINING TRANSMEMBRANE PROTEIN"/>
    <property type="match status" value="1"/>
</dbReference>
<protein>
    <recommendedName>
        <fullName evidence="5">Letm1 RBD domain-containing protein</fullName>
    </recommendedName>
</protein>
<evidence type="ECO:0000256" key="1">
    <source>
        <dbReference type="SAM" id="Coils"/>
    </source>
</evidence>
<dbReference type="InterPro" id="IPR044202">
    <property type="entry name" value="LETM1/MDM38-like"/>
</dbReference>
<dbReference type="PANTHER" id="PTHR14009:SF1">
    <property type="entry name" value="MITOCHONDRIAL PROTON_CALCIUM EXCHANGER PROTEIN"/>
    <property type="match status" value="1"/>
</dbReference>
<keyword evidence="1" id="KW-0175">Coiled coil</keyword>
<feature type="coiled-coil region" evidence="1">
    <location>
        <begin position="322"/>
        <end position="349"/>
    </location>
</feature>
<feature type="region of interest" description="Disordered" evidence="2">
    <location>
        <begin position="80"/>
        <end position="106"/>
    </location>
</feature>
<keyword evidence="3" id="KW-1133">Transmembrane helix</keyword>
<dbReference type="EMBL" id="HBHT01008878">
    <property type="protein sequence ID" value="CAD9952445.1"/>
    <property type="molecule type" value="Transcribed_RNA"/>
</dbReference>
<dbReference type="GO" id="GO:0030003">
    <property type="term" value="P:intracellular monoatomic cation homeostasis"/>
    <property type="evidence" value="ECO:0007669"/>
    <property type="project" value="TreeGrafter"/>
</dbReference>
<sequence length="616" mass="69485">MAILQGRQGQFCLVQFLVWFGVIARLGEVAGFGVLPTKCFESPGQALLKVPEDGCVQTAIRHGRSSSTLLQAFRFRRGAVKEVPSSDEKPNEPEPEPLKPEPIQPKEISGKRLRRLKDLVWVREALEDLASAEFACTVESGTIIGEDQAKTRRKRAVDYEKLLSQLNKRISDLGCDFASSEANRDISFSCSLTPGVGSAKEVYSEKQRQTLLERLIRTRKNLIEVIAGYEIDLKDEDSVRFELSLPELRVEIPREVDELNASGPKLYVRDDGTVDWDGALQDQAALRNFGSAVWARINGREPDSISGNETSTHEKKPAVVAQIAETREIQQAREKKVHLEAELAKLEVKHTALLNSAISAGQAVAQVNLASLEPALRNKITQSADALEKTREQVTYHTLVYELERIYSYLSGELGNPAITGYISLQDRLNIAEFGLLESQVNSFSQQFDEGETIDTDVLAVVGEQVNDFKRRLGIDYLITGVSFDREAIMRWFADLLEQTKKTLAFYGKGCRLFWNDIVFTMSLISRAAQGYTLKPREVRTIRRTFKDVFTFIPFVIILLIPLSPVGHVLVFGAIQRFFPDFFPSCFTEQRQNLLQLYETAEYSEFTIDEDWKVRL</sequence>
<gene>
    <name evidence="4" type="ORF">APAL1065_LOCUS5936</name>
</gene>
<name>A0A7S2Y5R9_9STRA</name>
<evidence type="ECO:0000313" key="4">
    <source>
        <dbReference type="EMBL" id="CAD9952445.1"/>
    </source>
</evidence>
<evidence type="ECO:0000256" key="3">
    <source>
        <dbReference type="SAM" id="Phobius"/>
    </source>
</evidence>
<keyword evidence="3" id="KW-0812">Transmembrane</keyword>
<evidence type="ECO:0008006" key="5">
    <source>
        <dbReference type="Google" id="ProtNLM"/>
    </source>
</evidence>
<dbReference type="GO" id="GO:0005743">
    <property type="term" value="C:mitochondrial inner membrane"/>
    <property type="evidence" value="ECO:0007669"/>
    <property type="project" value="InterPro"/>
</dbReference>
<organism evidence="4">
    <name type="scientific">Entomoneis paludosa</name>
    <dbReference type="NCBI Taxonomy" id="265537"/>
    <lineage>
        <taxon>Eukaryota</taxon>
        <taxon>Sar</taxon>
        <taxon>Stramenopiles</taxon>
        <taxon>Ochrophyta</taxon>
        <taxon>Bacillariophyta</taxon>
        <taxon>Bacillariophyceae</taxon>
        <taxon>Bacillariophycidae</taxon>
        <taxon>Entomoneidaceae</taxon>
        <taxon>Entomoneis</taxon>
    </lineage>
</organism>
<reference evidence="4" key="1">
    <citation type="submission" date="2021-01" db="EMBL/GenBank/DDBJ databases">
        <authorList>
            <person name="Corre E."/>
            <person name="Pelletier E."/>
            <person name="Niang G."/>
            <person name="Scheremetjew M."/>
            <person name="Finn R."/>
            <person name="Kale V."/>
            <person name="Holt S."/>
            <person name="Cochrane G."/>
            <person name="Meng A."/>
            <person name="Brown T."/>
            <person name="Cohen L."/>
        </authorList>
    </citation>
    <scope>NUCLEOTIDE SEQUENCE</scope>
    <source>
        <strain evidence="4">CCMP125</strain>
    </source>
</reference>
<dbReference type="AlphaFoldDB" id="A0A7S2Y5R9"/>
<evidence type="ECO:0000256" key="2">
    <source>
        <dbReference type="SAM" id="MobiDB-lite"/>
    </source>
</evidence>
<accession>A0A7S2Y5R9</accession>
<proteinExistence type="predicted"/>
<feature type="compositionally biased region" description="Basic and acidic residues" evidence="2">
    <location>
        <begin position="84"/>
        <end position="99"/>
    </location>
</feature>
<keyword evidence="3" id="KW-0472">Membrane</keyword>